<evidence type="ECO:0000313" key="7">
    <source>
        <dbReference type="EMBL" id="EKC18858.1"/>
    </source>
</evidence>
<dbReference type="GO" id="GO:0032934">
    <property type="term" value="F:sterol binding"/>
    <property type="evidence" value="ECO:0007669"/>
    <property type="project" value="InterPro"/>
</dbReference>
<comment type="subcellular location">
    <subcellularLocation>
        <location evidence="1">Secreted</location>
    </subcellularLocation>
</comment>
<reference evidence="7" key="1">
    <citation type="journal article" date="2012" name="Nature">
        <title>The oyster genome reveals stress adaptation and complexity of shell formation.</title>
        <authorList>
            <person name="Zhang G."/>
            <person name="Fang X."/>
            <person name="Guo X."/>
            <person name="Li L."/>
            <person name="Luo R."/>
            <person name="Xu F."/>
            <person name="Yang P."/>
            <person name="Zhang L."/>
            <person name="Wang X."/>
            <person name="Qi H."/>
            <person name="Xiong Z."/>
            <person name="Que H."/>
            <person name="Xie Y."/>
            <person name="Holland P.W."/>
            <person name="Paps J."/>
            <person name="Zhu Y."/>
            <person name="Wu F."/>
            <person name="Chen Y."/>
            <person name="Wang J."/>
            <person name="Peng C."/>
            <person name="Meng J."/>
            <person name="Yang L."/>
            <person name="Liu J."/>
            <person name="Wen B."/>
            <person name="Zhang N."/>
            <person name="Huang Z."/>
            <person name="Zhu Q."/>
            <person name="Feng Y."/>
            <person name="Mount A."/>
            <person name="Hedgecock D."/>
            <person name="Xu Z."/>
            <person name="Liu Y."/>
            <person name="Domazet-Loso T."/>
            <person name="Du Y."/>
            <person name="Sun X."/>
            <person name="Zhang S."/>
            <person name="Liu B."/>
            <person name="Cheng P."/>
            <person name="Jiang X."/>
            <person name="Li J."/>
            <person name="Fan D."/>
            <person name="Wang W."/>
            <person name="Fu W."/>
            <person name="Wang T."/>
            <person name="Wang B."/>
            <person name="Zhang J."/>
            <person name="Peng Z."/>
            <person name="Li Y."/>
            <person name="Li N."/>
            <person name="Wang J."/>
            <person name="Chen M."/>
            <person name="He Y."/>
            <person name="Tan F."/>
            <person name="Song X."/>
            <person name="Zheng Q."/>
            <person name="Huang R."/>
            <person name="Yang H."/>
            <person name="Du X."/>
            <person name="Chen L."/>
            <person name="Yang M."/>
            <person name="Gaffney P.M."/>
            <person name="Wang S."/>
            <person name="Luo L."/>
            <person name="She Z."/>
            <person name="Ming Y."/>
            <person name="Huang W."/>
            <person name="Zhang S."/>
            <person name="Huang B."/>
            <person name="Zhang Y."/>
            <person name="Qu T."/>
            <person name="Ni P."/>
            <person name="Miao G."/>
            <person name="Wang J."/>
            <person name="Wang Q."/>
            <person name="Steinberg C.E."/>
            <person name="Wang H."/>
            <person name="Li N."/>
            <person name="Qian L."/>
            <person name="Zhang G."/>
            <person name="Li Y."/>
            <person name="Yang H."/>
            <person name="Liu X."/>
            <person name="Wang J."/>
            <person name="Yin Y."/>
            <person name="Wang J."/>
        </authorList>
    </citation>
    <scope>NUCLEOTIDE SEQUENCE [LARGE SCALE GENOMIC DNA]</scope>
    <source>
        <strain evidence="7">05x7-T-G4-1.051#20</strain>
    </source>
</reference>
<keyword evidence="5" id="KW-1015">Disulfide bond</keyword>
<dbReference type="EMBL" id="JH817601">
    <property type="protein sequence ID" value="EKC18858.1"/>
    <property type="molecule type" value="Genomic_DNA"/>
</dbReference>
<dbReference type="KEGG" id="crg:105340686"/>
<organism evidence="7">
    <name type="scientific">Magallana gigas</name>
    <name type="common">Pacific oyster</name>
    <name type="synonym">Crassostrea gigas</name>
    <dbReference type="NCBI Taxonomy" id="29159"/>
    <lineage>
        <taxon>Eukaryota</taxon>
        <taxon>Metazoa</taxon>
        <taxon>Spiralia</taxon>
        <taxon>Lophotrochozoa</taxon>
        <taxon>Mollusca</taxon>
        <taxon>Bivalvia</taxon>
        <taxon>Autobranchia</taxon>
        <taxon>Pteriomorphia</taxon>
        <taxon>Ostreida</taxon>
        <taxon>Ostreoidea</taxon>
        <taxon>Ostreidae</taxon>
        <taxon>Magallana</taxon>
    </lineage>
</organism>
<dbReference type="PANTHER" id="PTHR11306:SF68">
    <property type="entry name" value="NPC INTRACELLULAR CHOLESTEROL TRANSPORTER 2"/>
    <property type="match status" value="1"/>
</dbReference>
<evidence type="ECO:0000256" key="1">
    <source>
        <dbReference type="ARBA" id="ARBA00004613"/>
    </source>
</evidence>
<evidence type="ECO:0000256" key="3">
    <source>
        <dbReference type="ARBA" id="ARBA00022525"/>
    </source>
</evidence>
<dbReference type="GO" id="GO:0032367">
    <property type="term" value="P:intracellular cholesterol transport"/>
    <property type="evidence" value="ECO:0007669"/>
    <property type="project" value="InterPro"/>
</dbReference>
<dbReference type="Gene3D" id="2.60.40.770">
    <property type="match status" value="1"/>
</dbReference>
<dbReference type="InParanoid" id="K1PBJ3"/>
<gene>
    <name evidence="7" type="ORF">CGI_10010547</name>
</gene>
<dbReference type="FunFam" id="2.60.40.770:FF:000001">
    <property type="entry name" value="NPC intracellular cholesterol transporter 2"/>
    <property type="match status" value="1"/>
</dbReference>
<dbReference type="FunCoup" id="K1PBJ3">
    <property type="interactions" value="605"/>
</dbReference>
<dbReference type="HOGENOM" id="CLU_109192_1_0_1"/>
<feature type="domain" description="MD-2-related lipid-recognition" evidence="6">
    <location>
        <begin position="21"/>
        <end position="139"/>
    </location>
</feature>
<dbReference type="Pfam" id="PF02221">
    <property type="entry name" value="E1_DerP2_DerF2"/>
    <property type="match status" value="1"/>
</dbReference>
<dbReference type="CDD" id="cd00916">
    <property type="entry name" value="Npc2_like"/>
    <property type="match status" value="1"/>
</dbReference>
<dbReference type="SUPFAM" id="SSF81296">
    <property type="entry name" value="E set domains"/>
    <property type="match status" value="1"/>
</dbReference>
<keyword evidence="3" id="KW-0964">Secreted</keyword>
<dbReference type="SMART" id="SM00737">
    <property type="entry name" value="ML"/>
    <property type="match status" value="1"/>
</dbReference>
<dbReference type="AlphaFoldDB" id="K1PBJ3"/>
<dbReference type="InterPro" id="IPR003172">
    <property type="entry name" value="ML_dom"/>
</dbReference>
<sequence length="143" mass="15425">MIRVCIFLALLSISFADNVKFKDCGSVVGKINSVDVNPCPTEPCQLKKNTNVTISIDFLPNSNSATFKTVVHGIIGGVPVPFPTANGDVNPPVPIQQNQKITYTNAIFVEPAYPKISLVVKWEIQDSTGKDFACFVVPAMIVG</sequence>
<keyword evidence="4" id="KW-0732">Signal</keyword>
<dbReference type="InterPro" id="IPR033916">
    <property type="entry name" value="ML_Npc2-like"/>
</dbReference>
<comment type="similarity">
    <text evidence="2">Belongs to the NPC2 family.</text>
</comment>
<evidence type="ECO:0000259" key="6">
    <source>
        <dbReference type="SMART" id="SM00737"/>
    </source>
</evidence>
<dbReference type="OrthoDB" id="6489092at2759"/>
<evidence type="ECO:0000256" key="4">
    <source>
        <dbReference type="ARBA" id="ARBA00022729"/>
    </source>
</evidence>
<dbReference type="PANTHER" id="PTHR11306">
    <property type="entry name" value="NIEMANN PICK TYPE C2 PROTEIN NPC2-RELATED"/>
    <property type="match status" value="1"/>
</dbReference>
<evidence type="ECO:0000256" key="5">
    <source>
        <dbReference type="ARBA" id="ARBA00023157"/>
    </source>
</evidence>
<dbReference type="InterPro" id="IPR039670">
    <property type="entry name" value="NPC2-like"/>
</dbReference>
<name>K1PBJ3_MAGGI</name>
<dbReference type="InterPro" id="IPR014756">
    <property type="entry name" value="Ig_E-set"/>
</dbReference>
<proteinExistence type="inferred from homology"/>
<evidence type="ECO:0000256" key="2">
    <source>
        <dbReference type="ARBA" id="ARBA00006370"/>
    </source>
</evidence>
<accession>K1PBJ3</accession>
<protein>
    <submittedName>
        <fullName evidence="7">Epididymal secretory protein E1</fullName>
    </submittedName>
</protein>
<dbReference type="GO" id="GO:0005576">
    <property type="term" value="C:extracellular region"/>
    <property type="evidence" value="ECO:0007669"/>
    <property type="project" value="UniProtKB-SubCell"/>
</dbReference>